<name>A0ABW1NEJ1_9ACTN</name>
<keyword evidence="2" id="KW-1185">Reference proteome</keyword>
<proteinExistence type="predicted"/>
<organism evidence="1 2">
    <name type="scientific">Sphaerisporangium aureirubrum</name>
    <dbReference type="NCBI Taxonomy" id="1544736"/>
    <lineage>
        <taxon>Bacteria</taxon>
        <taxon>Bacillati</taxon>
        <taxon>Actinomycetota</taxon>
        <taxon>Actinomycetes</taxon>
        <taxon>Streptosporangiales</taxon>
        <taxon>Streptosporangiaceae</taxon>
        <taxon>Sphaerisporangium</taxon>
    </lineage>
</organism>
<evidence type="ECO:0000313" key="2">
    <source>
        <dbReference type="Proteomes" id="UP001596137"/>
    </source>
</evidence>
<sequence>MMAIVPELYQLRPTVPMRAQVVRFHGDNAEEVAAWMRRVAAGNDEYYPQVRIQVEYLASGPRILVPAPLGWQIFTPSLVLHLGGGQFWSLADEKFTEDWEPVVEPAGPPMMEGDRVR</sequence>
<protein>
    <submittedName>
        <fullName evidence="1">Uncharacterized protein</fullName>
    </submittedName>
</protein>
<dbReference type="EMBL" id="JBHSRF010000007">
    <property type="protein sequence ID" value="MFC6080947.1"/>
    <property type="molecule type" value="Genomic_DNA"/>
</dbReference>
<comment type="caution">
    <text evidence="1">The sequence shown here is derived from an EMBL/GenBank/DDBJ whole genome shotgun (WGS) entry which is preliminary data.</text>
</comment>
<gene>
    <name evidence="1" type="ORF">ACFP1K_07225</name>
</gene>
<dbReference type="RefSeq" id="WP_380748270.1">
    <property type="nucleotide sequence ID" value="NZ_JBHSRF010000007.1"/>
</dbReference>
<evidence type="ECO:0000313" key="1">
    <source>
        <dbReference type="EMBL" id="MFC6080947.1"/>
    </source>
</evidence>
<reference evidence="2" key="1">
    <citation type="journal article" date="2019" name="Int. J. Syst. Evol. Microbiol.">
        <title>The Global Catalogue of Microorganisms (GCM) 10K type strain sequencing project: providing services to taxonomists for standard genome sequencing and annotation.</title>
        <authorList>
            <consortium name="The Broad Institute Genomics Platform"/>
            <consortium name="The Broad Institute Genome Sequencing Center for Infectious Disease"/>
            <person name="Wu L."/>
            <person name="Ma J."/>
        </authorList>
    </citation>
    <scope>NUCLEOTIDE SEQUENCE [LARGE SCALE GENOMIC DNA]</scope>
    <source>
        <strain evidence="2">JCM 30346</strain>
    </source>
</reference>
<accession>A0ABW1NEJ1</accession>
<dbReference type="Proteomes" id="UP001596137">
    <property type="component" value="Unassembled WGS sequence"/>
</dbReference>